<evidence type="ECO:0000313" key="2">
    <source>
        <dbReference type="Proteomes" id="UP000287651"/>
    </source>
</evidence>
<protein>
    <recommendedName>
        <fullName evidence="3">CCHC-type domain-containing protein</fullName>
    </recommendedName>
</protein>
<sequence length="173" mass="20626">MTDDEIRKSKRFERGLRLAIRSRISVLKLPSYADVVENALIIERDLEEIQEIRGKNKDQFITKSKQENEYEDSNKRVKISRFRKEKSPRRTHSYAKYGFNHETRQYYWVTRDCFAYGKLDHKIKDCPLKKKEEPRPPRLIAQARVYAISEQDSQASKLVVKGIIHFRRVILLV</sequence>
<proteinExistence type="predicted"/>
<dbReference type="Proteomes" id="UP000287651">
    <property type="component" value="Unassembled WGS sequence"/>
</dbReference>
<dbReference type="AlphaFoldDB" id="A0A426XNA1"/>
<gene>
    <name evidence="1" type="ORF">B296_00040464</name>
</gene>
<evidence type="ECO:0008006" key="3">
    <source>
        <dbReference type="Google" id="ProtNLM"/>
    </source>
</evidence>
<comment type="caution">
    <text evidence="1">The sequence shown here is derived from an EMBL/GenBank/DDBJ whole genome shotgun (WGS) entry which is preliminary data.</text>
</comment>
<name>A0A426XNA1_ENSVE</name>
<organism evidence="1 2">
    <name type="scientific">Ensete ventricosum</name>
    <name type="common">Abyssinian banana</name>
    <name type="synonym">Musa ensete</name>
    <dbReference type="NCBI Taxonomy" id="4639"/>
    <lineage>
        <taxon>Eukaryota</taxon>
        <taxon>Viridiplantae</taxon>
        <taxon>Streptophyta</taxon>
        <taxon>Embryophyta</taxon>
        <taxon>Tracheophyta</taxon>
        <taxon>Spermatophyta</taxon>
        <taxon>Magnoliopsida</taxon>
        <taxon>Liliopsida</taxon>
        <taxon>Zingiberales</taxon>
        <taxon>Musaceae</taxon>
        <taxon>Ensete</taxon>
    </lineage>
</organism>
<dbReference type="EMBL" id="AMZH03018952">
    <property type="protein sequence ID" value="RRT40979.1"/>
    <property type="molecule type" value="Genomic_DNA"/>
</dbReference>
<reference evidence="1 2" key="1">
    <citation type="journal article" date="2014" name="Agronomy (Basel)">
        <title>A Draft Genome Sequence for Ensete ventricosum, the Drought-Tolerant Tree Against Hunger.</title>
        <authorList>
            <person name="Harrison J."/>
            <person name="Moore K.A."/>
            <person name="Paszkiewicz K."/>
            <person name="Jones T."/>
            <person name="Grant M."/>
            <person name="Ambacheew D."/>
            <person name="Muzemil S."/>
            <person name="Studholme D.J."/>
        </authorList>
    </citation>
    <scope>NUCLEOTIDE SEQUENCE [LARGE SCALE GENOMIC DNA]</scope>
</reference>
<evidence type="ECO:0000313" key="1">
    <source>
        <dbReference type="EMBL" id="RRT40979.1"/>
    </source>
</evidence>
<accession>A0A426XNA1</accession>